<evidence type="ECO:0000256" key="1">
    <source>
        <dbReference type="SAM" id="MobiDB-lite"/>
    </source>
</evidence>
<dbReference type="PATRIC" id="fig|1348663.4.peg.3441"/>
<keyword evidence="3" id="KW-1185">Reference proteome</keyword>
<comment type="caution">
    <text evidence="2">The sequence shown here is derived from an EMBL/GenBank/DDBJ whole genome shotgun (WGS) entry which is preliminary data.</text>
</comment>
<dbReference type="Proteomes" id="UP000027178">
    <property type="component" value="Unassembled WGS sequence"/>
</dbReference>
<feature type="region of interest" description="Disordered" evidence="1">
    <location>
        <begin position="29"/>
        <end position="84"/>
    </location>
</feature>
<name>A0A066YU37_9ACTN</name>
<dbReference type="HOGENOM" id="CLU_2523145_0_0_11"/>
<reference evidence="2 3" key="1">
    <citation type="submission" date="2014-05" db="EMBL/GenBank/DDBJ databases">
        <title>Draft Genome Sequence of Kitasatospora cheerisanensis KCTC 2395.</title>
        <authorList>
            <person name="Nam D.H."/>
        </authorList>
    </citation>
    <scope>NUCLEOTIDE SEQUENCE [LARGE SCALE GENOMIC DNA]</scope>
    <source>
        <strain evidence="2 3">KCTC 2395</strain>
    </source>
</reference>
<evidence type="ECO:0000313" key="3">
    <source>
        <dbReference type="Proteomes" id="UP000027178"/>
    </source>
</evidence>
<dbReference type="AlphaFoldDB" id="A0A066YU37"/>
<protein>
    <submittedName>
        <fullName evidence="2">Uncharacterized protein</fullName>
    </submittedName>
</protein>
<sequence>MCQYDYLATTVFEFPHSCRYSVNFRPVHGRSPALPPTRGNTRPITVATETGGRPAGRHSHQFAGRPPARNSLPAGRRARLRRIT</sequence>
<dbReference type="EMBL" id="JNBY01000091">
    <property type="protein sequence ID" value="KDN84712.1"/>
    <property type="molecule type" value="Genomic_DNA"/>
</dbReference>
<proteinExistence type="predicted"/>
<evidence type="ECO:0000313" key="2">
    <source>
        <dbReference type="EMBL" id="KDN84712.1"/>
    </source>
</evidence>
<accession>A0A066YU37</accession>
<organism evidence="2 3">
    <name type="scientific">Kitasatospora cheerisanensis KCTC 2395</name>
    <dbReference type="NCBI Taxonomy" id="1348663"/>
    <lineage>
        <taxon>Bacteria</taxon>
        <taxon>Bacillati</taxon>
        <taxon>Actinomycetota</taxon>
        <taxon>Actinomycetes</taxon>
        <taxon>Kitasatosporales</taxon>
        <taxon>Streptomycetaceae</taxon>
        <taxon>Kitasatospora</taxon>
    </lineage>
</organism>
<gene>
    <name evidence="2" type="ORF">KCH_35770</name>
</gene>